<accession>A0A6A5VA43</accession>
<evidence type="ECO:0000313" key="1">
    <source>
        <dbReference type="EMBL" id="KAF1973985.1"/>
    </source>
</evidence>
<proteinExistence type="predicted"/>
<protein>
    <submittedName>
        <fullName evidence="1">Uncharacterized protein</fullName>
    </submittedName>
</protein>
<name>A0A6A5VA43_9PLEO</name>
<dbReference type="Proteomes" id="UP000800036">
    <property type="component" value="Unassembled WGS sequence"/>
</dbReference>
<reference evidence="1" key="1">
    <citation type="journal article" date="2020" name="Stud. Mycol.">
        <title>101 Dothideomycetes genomes: a test case for predicting lifestyles and emergence of pathogens.</title>
        <authorList>
            <person name="Haridas S."/>
            <person name="Albert R."/>
            <person name="Binder M."/>
            <person name="Bloem J."/>
            <person name="Labutti K."/>
            <person name="Salamov A."/>
            <person name="Andreopoulos B."/>
            <person name="Baker S."/>
            <person name="Barry K."/>
            <person name="Bills G."/>
            <person name="Bluhm B."/>
            <person name="Cannon C."/>
            <person name="Castanera R."/>
            <person name="Culley D."/>
            <person name="Daum C."/>
            <person name="Ezra D."/>
            <person name="Gonzalez J."/>
            <person name="Henrissat B."/>
            <person name="Kuo A."/>
            <person name="Liang C."/>
            <person name="Lipzen A."/>
            <person name="Lutzoni F."/>
            <person name="Magnuson J."/>
            <person name="Mondo S."/>
            <person name="Nolan M."/>
            <person name="Ohm R."/>
            <person name="Pangilinan J."/>
            <person name="Park H.-J."/>
            <person name="Ramirez L."/>
            <person name="Alfaro M."/>
            <person name="Sun H."/>
            <person name="Tritt A."/>
            <person name="Yoshinaga Y."/>
            <person name="Zwiers L.-H."/>
            <person name="Turgeon B."/>
            <person name="Goodwin S."/>
            <person name="Spatafora J."/>
            <person name="Crous P."/>
            <person name="Grigoriev I."/>
        </authorList>
    </citation>
    <scope>NUCLEOTIDE SEQUENCE</scope>
    <source>
        <strain evidence="1">CBS 107.79</strain>
    </source>
</reference>
<sequence length="165" mass="18759">MARRRHACRLSRAQTCRRRARGARIWTAMSLYTSQQFAMNTVFIRGTPDNLTVNHSYSPAIQLHRESVLVKPVNTPITALAHAEEFRRHQQHLDLTTAASMATTNPQSHNIDLFPLNSPVHRRMLRRFDNTSDFPALTTRVTFSRLFSSAYSIHACGSTVKPRGT</sequence>
<keyword evidence="2" id="KW-1185">Reference proteome</keyword>
<gene>
    <name evidence="1" type="ORF">BU23DRAFT_121071</name>
</gene>
<dbReference type="EMBL" id="ML976677">
    <property type="protein sequence ID" value="KAF1973985.1"/>
    <property type="molecule type" value="Genomic_DNA"/>
</dbReference>
<evidence type="ECO:0000313" key="2">
    <source>
        <dbReference type="Proteomes" id="UP000800036"/>
    </source>
</evidence>
<organism evidence="1 2">
    <name type="scientific">Bimuria novae-zelandiae CBS 107.79</name>
    <dbReference type="NCBI Taxonomy" id="1447943"/>
    <lineage>
        <taxon>Eukaryota</taxon>
        <taxon>Fungi</taxon>
        <taxon>Dikarya</taxon>
        <taxon>Ascomycota</taxon>
        <taxon>Pezizomycotina</taxon>
        <taxon>Dothideomycetes</taxon>
        <taxon>Pleosporomycetidae</taxon>
        <taxon>Pleosporales</taxon>
        <taxon>Massarineae</taxon>
        <taxon>Didymosphaeriaceae</taxon>
        <taxon>Bimuria</taxon>
    </lineage>
</organism>
<dbReference type="AlphaFoldDB" id="A0A6A5VA43"/>